<sequence>MIDEAKVKRLKLLAIGLVTVVILLIVFGIGQMTARPKHHQLDSPKTAQRTSTVKKLSYAQVKAFLIAYYTKKDLGTNRNRYKPFMTKALYQEETSKEDEPVNQAYKGYVVDFMFKEADIYINPKTNVAIAQVTYTDTLLEKKGNYDKAQKNVSNQATLKLSYVEEKSRLKLNTIQPALLQLNSEAATNLPDYGTLNNTSKETSSQTETTQGDSN</sequence>
<reference evidence="3" key="1">
    <citation type="submission" date="2021-04" db="EMBL/GenBank/DDBJ databases">
        <title>Draft genomes of 20 S. canis strains.</title>
        <authorList>
            <person name="Pagnossin D."/>
            <person name="Weir W."/>
            <person name="Smith A."/>
            <person name="Ure R."/>
            <person name="Oravcova K."/>
        </authorList>
    </citation>
    <scope>NUCLEOTIDE SEQUENCE</scope>
    <source>
        <strain evidence="3">284</strain>
    </source>
</reference>
<evidence type="ECO:0008006" key="5">
    <source>
        <dbReference type="Google" id="ProtNLM"/>
    </source>
</evidence>
<dbReference type="EMBL" id="JAGQEX010000008">
    <property type="protein sequence ID" value="MDV5976823.1"/>
    <property type="molecule type" value="Genomic_DNA"/>
</dbReference>
<evidence type="ECO:0000313" key="3">
    <source>
        <dbReference type="EMBL" id="MDV5976823.1"/>
    </source>
</evidence>
<keyword evidence="2" id="KW-0812">Transmembrane</keyword>
<proteinExistence type="predicted"/>
<evidence type="ECO:0000256" key="2">
    <source>
        <dbReference type="SAM" id="Phobius"/>
    </source>
</evidence>
<keyword evidence="2" id="KW-1133">Transmembrane helix</keyword>
<feature type="region of interest" description="Disordered" evidence="1">
    <location>
        <begin position="190"/>
        <end position="214"/>
    </location>
</feature>
<evidence type="ECO:0000313" key="4">
    <source>
        <dbReference type="Proteomes" id="UP001186118"/>
    </source>
</evidence>
<name>A0AAE4Q5Q2_STRCB</name>
<dbReference type="RefSeq" id="WP_317609950.1">
    <property type="nucleotide sequence ID" value="NZ_JAGQEX010000008.1"/>
</dbReference>
<organism evidence="3 4">
    <name type="scientific">Streptococcus canis</name>
    <dbReference type="NCBI Taxonomy" id="1329"/>
    <lineage>
        <taxon>Bacteria</taxon>
        <taxon>Bacillati</taxon>
        <taxon>Bacillota</taxon>
        <taxon>Bacilli</taxon>
        <taxon>Lactobacillales</taxon>
        <taxon>Streptococcaceae</taxon>
        <taxon>Streptococcus</taxon>
    </lineage>
</organism>
<evidence type="ECO:0000256" key="1">
    <source>
        <dbReference type="SAM" id="MobiDB-lite"/>
    </source>
</evidence>
<dbReference type="AlphaFoldDB" id="A0AAE4Q5Q2"/>
<feature type="transmembrane region" description="Helical" evidence="2">
    <location>
        <begin position="12"/>
        <end position="30"/>
    </location>
</feature>
<gene>
    <name evidence="3" type="ORF">KB584_04995</name>
</gene>
<dbReference type="Proteomes" id="UP001186118">
    <property type="component" value="Unassembled WGS sequence"/>
</dbReference>
<feature type="compositionally biased region" description="Low complexity" evidence="1">
    <location>
        <begin position="198"/>
        <end position="214"/>
    </location>
</feature>
<keyword evidence="2" id="KW-0472">Membrane</keyword>
<protein>
    <recommendedName>
        <fullName evidence="5">Parvulin-like peptidyl-prolyl isomerase</fullName>
    </recommendedName>
</protein>
<comment type="caution">
    <text evidence="3">The sequence shown here is derived from an EMBL/GenBank/DDBJ whole genome shotgun (WGS) entry which is preliminary data.</text>
</comment>
<accession>A0AAE4Q5Q2</accession>